<protein>
    <submittedName>
        <fullName evidence="2">Transporter</fullName>
    </submittedName>
</protein>
<keyword evidence="3" id="KW-1185">Reference proteome</keyword>
<evidence type="ECO:0000256" key="1">
    <source>
        <dbReference type="SAM" id="Phobius"/>
    </source>
</evidence>
<reference evidence="2 3" key="1">
    <citation type="journal article" date="2019" name="Int. J. Syst. Evol. Microbiol.">
        <title>The Global Catalogue of Microorganisms (GCM) 10K type strain sequencing project: providing services to taxonomists for standard genome sequencing and annotation.</title>
        <authorList>
            <consortium name="The Broad Institute Genomics Platform"/>
            <consortium name="The Broad Institute Genome Sequencing Center for Infectious Disease"/>
            <person name="Wu L."/>
            <person name="Ma J."/>
        </authorList>
    </citation>
    <scope>NUCLEOTIDE SEQUENCE [LARGE SCALE GENOMIC DNA]</scope>
    <source>
        <strain evidence="2 3">CGMCC 1.10593</strain>
    </source>
</reference>
<name>A0ABD6DA84_9EURY</name>
<keyword evidence="1" id="KW-0472">Membrane</keyword>
<accession>A0ABD6DA84</accession>
<comment type="caution">
    <text evidence="2">The sequence shown here is derived from an EMBL/GenBank/DDBJ whole genome shotgun (WGS) entry which is preliminary data.</text>
</comment>
<keyword evidence="1" id="KW-0812">Transmembrane</keyword>
<organism evidence="2 3">
    <name type="scientific">Halohasta litorea</name>
    <dbReference type="NCBI Taxonomy" id="869891"/>
    <lineage>
        <taxon>Archaea</taxon>
        <taxon>Methanobacteriati</taxon>
        <taxon>Methanobacteriota</taxon>
        <taxon>Stenosarchaea group</taxon>
        <taxon>Halobacteria</taxon>
        <taxon>Halobacteriales</taxon>
        <taxon>Haloferacaceae</taxon>
        <taxon>Halohasta</taxon>
    </lineage>
</organism>
<keyword evidence="1" id="KW-1133">Transmembrane helix</keyword>
<dbReference type="Proteomes" id="UP001597052">
    <property type="component" value="Unassembled WGS sequence"/>
</dbReference>
<dbReference type="AlphaFoldDB" id="A0ABD6DA84"/>
<sequence>MVRLSTIGILLGIVLFFIPVPPFAMIASVIVLVVSVVLRLLGK</sequence>
<dbReference type="RefSeq" id="WP_256396257.1">
    <property type="nucleotide sequence ID" value="NZ_JANHDJ010000004.1"/>
</dbReference>
<proteinExistence type="predicted"/>
<feature type="transmembrane region" description="Helical" evidence="1">
    <location>
        <begin position="6"/>
        <end position="38"/>
    </location>
</feature>
<evidence type="ECO:0000313" key="2">
    <source>
        <dbReference type="EMBL" id="MFD1643221.1"/>
    </source>
</evidence>
<dbReference type="EMBL" id="JBHUDM010000004">
    <property type="protein sequence ID" value="MFD1643221.1"/>
    <property type="molecule type" value="Genomic_DNA"/>
</dbReference>
<gene>
    <name evidence="2" type="ORF">ACFSBW_15215</name>
</gene>
<evidence type="ECO:0000313" key="3">
    <source>
        <dbReference type="Proteomes" id="UP001597052"/>
    </source>
</evidence>